<dbReference type="GeneID" id="98160196"/>
<proteinExistence type="predicted"/>
<comment type="caution">
    <text evidence="1">The sequence shown here is derived from an EMBL/GenBank/DDBJ whole genome shotgun (WGS) entry which is preliminary data.</text>
</comment>
<organism evidence="1 2">
    <name type="scientific">Aspergillus pseudodeflectus</name>
    <dbReference type="NCBI Taxonomy" id="176178"/>
    <lineage>
        <taxon>Eukaryota</taxon>
        <taxon>Fungi</taxon>
        <taxon>Dikarya</taxon>
        <taxon>Ascomycota</taxon>
        <taxon>Pezizomycotina</taxon>
        <taxon>Eurotiomycetes</taxon>
        <taxon>Eurotiomycetidae</taxon>
        <taxon>Eurotiales</taxon>
        <taxon>Aspergillaceae</taxon>
        <taxon>Aspergillus</taxon>
        <taxon>Aspergillus subgen. Nidulantes</taxon>
    </lineage>
</organism>
<keyword evidence="2" id="KW-1185">Reference proteome</keyword>
<reference evidence="1 2" key="1">
    <citation type="submission" date="2024-07" db="EMBL/GenBank/DDBJ databases">
        <title>Section-level genome sequencing and comparative genomics of Aspergillus sections Usti and Cavernicolus.</title>
        <authorList>
            <consortium name="Lawrence Berkeley National Laboratory"/>
            <person name="Nybo J.L."/>
            <person name="Vesth T.C."/>
            <person name="Theobald S."/>
            <person name="Frisvad J.C."/>
            <person name="Larsen T.O."/>
            <person name="Kjaerboelling I."/>
            <person name="Rothschild-Mancinelli K."/>
            <person name="Lyhne E.K."/>
            <person name="Kogle M.E."/>
            <person name="Barry K."/>
            <person name="Clum A."/>
            <person name="Na H."/>
            <person name="Ledsgaard L."/>
            <person name="Lin J."/>
            <person name="Lipzen A."/>
            <person name="Kuo A."/>
            <person name="Riley R."/>
            <person name="Mondo S."/>
            <person name="LaButti K."/>
            <person name="Haridas S."/>
            <person name="Pangalinan J."/>
            <person name="Salamov A.A."/>
            <person name="Simmons B.A."/>
            <person name="Magnuson J.K."/>
            <person name="Chen J."/>
            <person name="Drula E."/>
            <person name="Henrissat B."/>
            <person name="Wiebenga A."/>
            <person name="Lubbers R.J."/>
            <person name="Gomes A.C."/>
            <person name="Macurrencykelacurrency M.R."/>
            <person name="Stajich J."/>
            <person name="Grigoriev I.V."/>
            <person name="Mortensen U.H."/>
            <person name="De vries R.P."/>
            <person name="Baker S.E."/>
            <person name="Andersen M.R."/>
        </authorList>
    </citation>
    <scope>NUCLEOTIDE SEQUENCE [LARGE SCALE GENOMIC DNA]</scope>
    <source>
        <strain evidence="1 2">CBS 756.74</strain>
    </source>
</reference>
<protein>
    <submittedName>
        <fullName evidence="1">Uncharacterized protein</fullName>
    </submittedName>
</protein>
<dbReference type="EMBL" id="JBFXLR010000012">
    <property type="protein sequence ID" value="KAL2853976.1"/>
    <property type="molecule type" value="Genomic_DNA"/>
</dbReference>
<dbReference type="Proteomes" id="UP001610444">
    <property type="component" value="Unassembled WGS sequence"/>
</dbReference>
<evidence type="ECO:0000313" key="1">
    <source>
        <dbReference type="EMBL" id="KAL2853976.1"/>
    </source>
</evidence>
<accession>A0ABR4KNX5</accession>
<evidence type="ECO:0000313" key="2">
    <source>
        <dbReference type="Proteomes" id="UP001610444"/>
    </source>
</evidence>
<gene>
    <name evidence="1" type="ORF">BJX68DRAFT_264727</name>
</gene>
<name>A0ABR4KNX5_9EURO</name>
<dbReference type="RefSeq" id="XP_070901141.1">
    <property type="nucleotide sequence ID" value="XM_071045032.1"/>
</dbReference>
<sequence length="151" mass="17479">MSTTHWGLPPPFSALDLDPGTPYSRVAAQMNDSGHLKWGFPIYRTTYEDGKLAAASDPLKCGQVPVTLLPAHWDLEEYDGRWVPEVDDDKEGYYQFPEIEGTTNPFVDWMLLEQAYITSVYDRLIVEDWYDVYVRPPRVYPDETDEVWKVI</sequence>